<protein>
    <recommendedName>
        <fullName evidence="1">Integrase core domain-containing protein</fullName>
    </recommendedName>
</protein>
<proteinExistence type="predicted"/>
<evidence type="ECO:0000259" key="1">
    <source>
        <dbReference type="Pfam" id="PF24764"/>
    </source>
</evidence>
<dbReference type="InterPro" id="IPR058913">
    <property type="entry name" value="Integrase_dom_put"/>
</dbReference>
<dbReference type="Proteomes" id="UP000823561">
    <property type="component" value="Unassembled WGS sequence"/>
</dbReference>
<name>A0AAV6FCH7_9TELE</name>
<organism evidence="2 3">
    <name type="scientific">Alosa alosa</name>
    <name type="common">allis shad</name>
    <dbReference type="NCBI Taxonomy" id="278164"/>
    <lineage>
        <taxon>Eukaryota</taxon>
        <taxon>Metazoa</taxon>
        <taxon>Chordata</taxon>
        <taxon>Craniata</taxon>
        <taxon>Vertebrata</taxon>
        <taxon>Euteleostomi</taxon>
        <taxon>Actinopterygii</taxon>
        <taxon>Neopterygii</taxon>
        <taxon>Teleostei</taxon>
        <taxon>Clupei</taxon>
        <taxon>Clupeiformes</taxon>
        <taxon>Clupeoidei</taxon>
        <taxon>Clupeidae</taxon>
        <taxon>Alosa</taxon>
    </lineage>
</organism>
<feature type="domain" description="Integrase core" evidence="1">
    <location>
        <begin position="4"/>
        <end position="107"/>
    </location>
</feature>
<comment type="caution">
    <text evidence="2">The sequence shown here is derived from an EMBL/GenBank/DDBJ whole genome shotgun (WGS) entry which is preliminary data.</text>
</comment>
<gene>
    <name evidence="2" type="ORF">AALO_G00309830</name>
</gene>
<dbReference type="PANTHER" id="PTHR46791">
    <property type="entry name" value="EXPRESSED PROTEIN"/>
    <property type="match status" value="1"/>
</dbReference>
<sequence length="185" mass="21070">MLQHPLRGPDRRSMITGRSVHNQRIERLWRDLWFSVLSNYYTAFRHLEDSGHLDPDNDLHLLCLLFVMIPRINAHLEIFRHAWDRHGLSSEGGRSPDKLWIAGQLSQFPTLCDQVDGSWGVDWDGPVATENIVESTVTVPEPPVALRDIVVSRLSDSIDPFMHSNSFGIEIYKEAVNFASNVLGL</sequence>
<dbReference type="AlphaFoldDB" id="A0AAV6FCH7"/>
<keyword evidence="3" id="KW-1185">Reference proteome</keyword>
<accession>A0AAV6FCH7</accession>
<dbReference type="PANTHER" id="PTHR46791:SF11">
    <property type="entry name" value="INTEGRASE CATALYTIC DOMAIN-CONTAINING PROTEIN"/>
    <property type="match status" value="1"/>
</dbReference>
<dbReference type="Pfam" id="PF24764">
    <property type="entry name" value="rva_4"/>
    <property type="match status" value="1"/>
</dbReference>
<reference evidence="2" key="1">
    <citation type="submission" date="2020-10" db="EMBL/GenBank/DDBJ databases">
        <title>Chromosome-scale genome assembly of the Allis shad, Alosa alosa.</title>
        <authorList>
            <person name="Margot Z."/>
            <person name="Christophe K."/>
            <person name="Cabau C."/>
            <person name="Louis A."/>
            <person name="Berthelot C."/>
            <person name="Parey E."/>
            <person name="Roest Crollius H."/>
            <person name="Montfort J."/>
            <person name="Robinson-Rechavi M."/>
            <person name="Bucao C."/>
            <person name="Bouchez O."/>
            <person name="Gislard M."/>
            <person name="Lluch J."/>
            <person name="Milhes M."/>
            <person name="Lampietro C."/>
            <person name="Lopez Roques C."/>
            <person name="Donnadieu C."/>
            <person name="Braasch I."/>
            <person name="Desvignes T."/>
            <person name="Postlethwait J."/>
            <person name="Bobe J."/>
            <person name="Guiguen Y."/>
        </authorList>
    </citation>
    <scope>NUCLEOTIDE SEQUENCE</scope>
    <source>
        <strain evidence="2">M-15738</strain>
        <tissue evidence="2">Blood</tissue>
    </source>
</reference>
<evidence type="ECO:0000313" key="2">
    <source>
        <dbReference type="EMBL" id="KAG5260489.1"/>
    </source>
</evidence>
<evidence type="ECO:0000313" key="3">
    <source>
        <dbReference type="Proteomes" id="UP000823561"/>
    </source>
</evidence>
<dbReference type="EMBL" id="JADWDJ010000650">
    <property type="protein sequence ID" value="KAG5260489.1"/>
    <property type="molecule type" value="Genomic_DNA"/>
</dbReference>